<dbReference type="InterPro" id="IPR035644">
    <property type="entry name" value="MraZ_C"/>
</dbReference>
<keyword evidence="6" id="KW-0804">Transcription</keyword>
<dbReference type="InterPro" id="IPR003444">
    <property type="entry name" value="MraZ"/>
</dbReference>
<dbReference type="InterPro" id="IPR037914">
    <property type="entry name" value="SpoVT-AbrB_sf"/>
</dbReference>
<evidence type="ECO:0000313" key="11">
    <source>
        <dbReference type="EMBL" id="CAB4767010.1"/>
    </source>
</evidence>
<dbReference type="EMBL" id="CAFBNZ010000001">
    <property type="protein sequence ID" value="CAB4966062.1"/>
    <property type="molecule type" value="Genomic_DNA"/>
</dbReference>
<protein>
    <recommendedName>
        <fullName evidence="1">Transcriptional regulator MraZ</fullName>
    </recommendedName>
</protein>
<dbReference type="InterPro" id="IPR038619">
    <property type="entry name" value="MraZ_sf"/>
</dbReference>
<dbReference type="CDD" id="cd16321">
    <property type="entry name" value="MraZ_C"/>
    <property type="match status" value="1"/>
</dbReference>
<accession>A0A6J6CQ61</accession>
<organism evidence="8">
    <name type="scientific">freshwater metagenome</name>
    <dbReference type="NCBI Taxonomy" id="449393"/>
    <lineage>
        <taxon>unclassified sequences</taxon>
        <taxon>metagenomes</taxon>
        <taxon>ecological metagenomes</taxon>
    </lineage>
</organism>
<dbReference type="PROSITE" id="PS51740">
    <property type="entry name" value="SPOVT_ABRB"/>
    <property type="match status" value="2"/>
</dbReference>
<dbReference type="GO" id="GO:0003700">
    <property type="term" value="F:DNA-binding transcription factor activity"/>
    <property type="evidence" value="ECO:0007669"/>
    <property type="project" value="InterPro"/>
</dbReference>
<keyword evidence="2" id="KW-0963">Cytoplasm</keyword>
<dbReference type="EMBL" id="CAEZUK010000001">
    <property type="protein sequence ID" value="CAB4588524.1"/>
    <property type="molecule type" value="Genomic_DNA"/>
</dbReference>
<dbReference type="InterPro" id="IPR035642">
    <property type="entry name" value="MraZ_N"/>
</dbReference>
<proteinExistence type="inferred from homology"/>
<feature type="domain" description="SpoVT-AbrB" evidence="7">
    <location>
        <begin position="78"/>
        <end position="123"/>
    </location>
</feature>
<keyword evidence="5" id="KW-0238">DNA-binding</keyword>
<reference evidence="8" key="1">
    <citation type="submission" date="2020-05" db="EMBL/GenBank/DDBJ databases">
        <authorList>
            <person name="Chiriac C."/>
            <person name="Salcher M."/>
            <person name="Ghai R."/>
            <person name="Kavagutti S V."/>
        </authorList>
    </citation>
    <scope>NUCLEOTIDE SEQUENCE</scope>
</reference>
<evidence type="ECO:0000259" key="7">
    <source>
        <dbReference type="PROSITE" id="PS51740"/>
    </source>
</evidence>
<evidence type="ECO:0000313" key="8">
    <source>
        <dbReference type="EMBL" id="CAB4553682.1"/>
    </source>
</evidence>
<dbReference type="EMBL" id="CAFBQJ010000002">
    <property type="protein sequence ID" value="CAB5043839.1"/>
    <property type="molecule type" value="Genomic_DNA"/>
</dbReference>
<evidence type="ECO:0000256" key="3">
    <source>
        <dbReference type="ARBA" id="ARBA00022737"/>
    </source>
</evidence>
<evidence type="ECO:0000256" key="6">
    <source>
        <dbReference type="ARBA" id="ARBA00023163"/>
    </source>
</evidence>
<feature type="domain" description="SpoVT-AbrB" evidence="7">
    <location>
        <begin position="7"/>
        <end position="49"/>
    </location>
</feature>
<dbReference type="PANTHER" id="PTHR34701">
    <property type="entry name" value="TRANSCRIPTIONAL REGULATOR MRAZ"/>
    <property type="match status" value="1"/>
</dbReference>
<evidence type="ECO:0000313" key="10">
    <source>
        <dbReference type="EMBL" id="CAB4621381.1"/>
    </source>
</evidence>
<sequence>MDGFVGRFERQLDPKGRVALPATFRNRLEPRCYLLLGDDKCIGVVTDAESKLRAEEMTAAVKKGERTRAELRALAVNMIEVQVDAQGRITIDENLRQYAGLSVGAKVVVSGAFDSVEIWEPARFERMLNAGQQAIGGDEE</sequence>
<dbReference type="InterPro" id="IPR007159">
    <property type="entry name" value="SpoVT-AbrB_dom"/>
</dbReference>
<dbReference type="EMBL" id="CAFBRX010000003">
    <property type="protein sequence ID" value="CAB5109187.1"/>
    <property type="molecule type" value="Genomic_DNA"/>
</dbReference>
<evidence type="ECO:0000313" key="14">
    <source>
        <dbReference type="EMBL" id="CAB5109187.1"/>
    </source>
</evidence>
<evidence type="ECO:0000256" key="4">
    <source>
        <dbReference type="ARBA" id="ARBA00023015"/>
    </source>
</evidence>
<dbReference type="EMBL" id="CAEZZV010000002">
    <property type="protein sequence ID" value="CAB4767010.1"/>
    <property type="molecule type" value="Genomic_DNA"/>
</dbReference>
<dbReference type="CDD" id="cd16320">
    <property type="entry name" value="MraZ_N"/>
    <property type="match status" value="1"/>
</dbReference>
<name>A0A6J6CQ61_9ZZZZ</name>
<dbReference type="Pfam" id="PF02381">
    <property type="entry name" value="MraZ"/>
    <property type="match status" value="1"/>
</dbReference>
<dbReference type="SUPFAM" id="SSF89447">
    <property type="entry name" value="AbrB/MazE/MraZ-like"/>
    <property type="match status" value="1"/>
</dbReference>
<keyword evidence="4" id="KW-0805">Transcription regulation</keyword>
<dbReference type="Gene3D" id="3.40.1550.20">
    <property type="entry name" value="Transcriptional regulator MraZ domain"/>
    <property type="match status" value="1"/>
</dbReference>
<evidence type="ECO:0000256" key="1">
    <source>
        <dbReference type="ARBA" id="ARBA00013860"/>
    </source>
</evidence>
<dbReference type="HAMAP" id="MF_01008">
    <property type="entry name" value="MraZ"/>
    <property type="match status" value="1"/>
</dbReference>
<dbReference type="EMBL" id="CAEZVL010000002">
    <property type="protein sequence ID" value="CAB4621381.1"/>
    <property type="molecule type" value="Genomic_DNA"/>
</dbReference>
<dbReference type="GO" id="GO:2000143">
    <property type="term" value="P:negative regulation of DNA-templated transcription initiation"/>
    <property type="evidence" value="ECO:0007669"/>
    <property type="project" value="TreeGrafter"/>
</dbReference>
<evidence type="ECO:0000313" key="9">
    <source>
        <dbReference type="EMBL" id="CAB4588524.1"/>
    </source>
</evidence>
<dbReference type="PANTHER" id="PTHR34701:SF1">
    <property type="entry name" value="TRANSCRIPTIONAL REGULATOR MRAZ"/>
    <property type="match status" value="1"/>
</dbReference>
<dbReference type="EMBL" id="CAEZSL010000208">
    <property type="protein sequence ID" value="CAB4553682.1"/>
    <property type="molecule type" value="Genomic_DNA"/>
</dbReference>
<evidence type="ECO:0000256" key="5">
    <source>
        <dbReference type="ARBA" id="ARBA00023125"/>
    </source>
</evidence>
<dbReference type="GO" id="GO:0000976">
    <property type="term" value="F:transcription cis-regulatory region binding"/>
    <property type="evidence" value="ECO:0007669"/>
    <property type="project" value="TreeGrafter"/>
</dbReference>
<dbReference type="InterPro" id="IPR020603">
    <property type="entry name" value="MraZ_dom"/>
</dbReference>
<dbReference type="AlphaFoldDB" id="A0A6J6CQ61"/>
<gene>
    <name evidence="8" type="ORF">UFOPK1421_01452</name>
    <name evidence="9" type="ORF">UFOPK1820_00010</name>
    <name evidence="10" type="ORF">UFOPK1960_00042</name>
    <name evidence="11" type="ORF">UFOPK2921_00029</name>
    <name evidence="12" type="ORF">UFOPK3889_00016</name>
    <name evidence="13" type="ORF">UFOPK4275_00025</name>
    <name evidence="14" type="ORF">UFOPK4422_00070</name>
</gene>
<evidence type="ECO:0000313" key="12">
    <source>
        <dbReference type="EMBL" id="CAB4966062.1"/>
    </source>
</evidence>
<evidence type="ECO:0000256" key="2">
    <source>
        <dbReference type="ARBA" id="ARBA00022490"/>
    </source>
</evidence>
<keyword evidence="3" id="KW-0677">Repeat</keyword>
<evidence type="ECO:0000313" key="13">
    <source>
        <dbReference type="EMBL" id="CAB5043839.1"/>
    </source>
</evidence>